<dbReference type="AlphaFoldDB" id="A0A0S3TE72"/>
<name>A0A0S3TE72_PHAAN</name>
<accession>A0A0S3TE72</accession>
<protein>
    <submittedName>
        <fullName evidence="1">Uncharacterized protein</fullName>
    </submittedName>
</protein>
<reference evidence="1" key="1">
    <citation type="journal article" date="2015" name="Sci. Rep.">
        <title>The power of single molecule real-time sequencing technology in the de novo assembly of a eukaryotic genome.</title>
        <authorList>
            <person name="Sakai H."/>
            <person name="Naito K."/>
            <person name="Ogiso-Tanaka E."/>
            <person name="Takahashi Y."/>
            <person name="Iseki K."/>
            <person name="Muto C."/>
            <person name="Satou K."/>
            <person name="Teruya K."/>
            <person name="Shiroma A."/>
            <person name="Shimoji M."/>
            <person name="Hirano T."/>
            <person name="Itoh T."/>
            <person name="Kaga A."/>
            <person name="Tomooka N."/>
        </authorList>
    </citation>
    <scope>NUCLEOTIDE SEQUENCE</scope>
</reference>
<sequence>MINLLPTVTLRKRRNLLNLSMLHCLVLCRCSLTLEFKIFNCNFFTRVGNRIKISFMFKHFNIHCFLVILKIRRNLRNLAMPLSSFLTTGFSFFLGFNFKSLNSISSFTPFLKVFKSNWKRKRINTTNHILPAVTLLPPIEYEFLGRQS</sequence>
<gene>
    <name evidence="1" type="primary">Vigan.UMG060700</name>
    <name evidence="1" type="ORF">VIGAN_UM060700</name>
</gene>
<dbReference type="EMBL" id="AP015187">
    <property type="protein sequence ID" value="BAU03264.1"/>
    <property type="molecule type" value="Genomic_DNA"/>
</dbReference>
<organism evidence="1">
    <name type="scientific">Vigna angularis var. angularis</name>
    <dbReference type="NCBI Taxonomy" id="157739"/>
    <lineage>
        <taxon>Eukaryota</taxon>
        <taxon>Viridiplantae</taxon>
        <taxon>Streptophyta</taxon>
        <taxon>Embryophyta</taxon>
        <taxon>Tracheophyta</taxon>
        <taxon>Spermatophyta</taxon>
        <taxon>Magnoliopsida</taxon>
        <taxon>eudicotyledons</taxon>
        <taxon>Gunneridae</taxon>
        <taxon>Pentapetalae</taxon>
        <taxon>rosids</taxon>
        <taxon>fabids</taxon>
        <taxon>Fabales</taxon>
        <taxon>Fabaceae</taxon>
        <taxon>Papilionoideae</taxon>
        <taxon>50 kb inversion clade</taxon>
        <taxon>NPAAA clade</taxon>
        <taxon>indigoferoid/millettioid clade</taxon>
        <taxon>Phaseoleae</taxon>
        <taxon>Vigna</taxon>
    </lineage>
</organism>
<proteinExistence type="predicted"/>
<evidence type="ECO:0000313" key="1">
    <source>
        <dbReference type="EMBL" id="BAU03264.1"/>
    </source>
</evidence>